<evidence type="ECO:0000313" key="2">
    <source>
        <dbReference type="Proteomes" id="UP001258017"/>
    </source>
</evidence>
<name>A0AAD9RXJ5_9HYME</name>
<organism evidence="1 2">
    <name type="scientific">Odynerus spinipes</name>
    <dbReference type="NCBI Taxonomy" id="1348599"/>
    <lineage>
        <taxon>Eukaryota</taxon>
        <taxon>Metazoa</taxon>
        <taxon>Ecdysozoa</taxon>
        <taxon>Arthropoda</taxon>
        <taxon>Hexapoda</taxon>
        <taxon>Insecta</taxon>
        <taxon>Pterygota</taxon>
        <taxon>Neoptera</taxon>
        <taxon>Endopterygota</taxon>
        <taxon>Hymenoptera</taxon>
        <taxon>Apocrita</taxon>
        <taxon>Aculeata</taxon>
        <taxon>Vespoidea</taxon>
        <taxon>Vespidae</taxon>
        <taxon>Eumeninae</taxon>
        <taxon>Odynerus</taxon>
    </lineage>
</organism>
<comment type="caution">
    <text evidence="1">The sequence shown here is derived from an EMBL/GenBank/DDBJ whole genome shotgun (WGS) entry which is preliminary data.</text>
</comment>
<accession>A0AAD9RXJ5</accession>
<keyword evidence="2" id="KW-1185">Reference proteome</keyword>
<evidence type="ECO:0000313" key="1">
    <source>
        <dbReference type="EMBL" id="KAK2587782.1"/>
    </source>
</evidence>
<gene>
    <name evidence="1" type="ORF">KPH14_003887</name>
</gene>
<reference evidence="1" key="2">
    <citation type="journal article" date="2023" name="Commun. Biol.">
        <title>Intrasexual cuticular hydrocarbon dimorphism in a wasp sheds light on hydrocarbon biosynthesis genes in Hymenoptera.</title>
        <authorList>
            <person name="Moris V.C."/>
            <person name="Podsiadlowski L."/>
            <person name="Martin S."/>
            <person name="Oeyen J.P."/>
            <person name="Donath A."/>
            <person name="Petersen M."/>
            <person name="Wilbrandt J."/>
            <person name="Misof B."/>
            <person name="Liedtke D."/>
            <person name="Thamm M."/>
            <person name="Scheiner R."/>
            <person name="Schmitt T."/>
            <person name="Niehuis O."/>
        </authorList>
    </citation>
    <scope>NUCLEOTIDE SEQUENCE</scope>
    <source>
        <strain evidence="1">GBR_01_08_01A</strain>
    </source>
</reference>
<dbReference type="Proteomes" id="UP001258017">
    <property type="component" value="Unassembled WGS sequence"/>
</dbReference>
<dbReference type="EMBL" id="JAIFRP010000006">
    <property type="protein sequence ID" value="KAK2587782.1"/>
    <property type="molecule type" value="Genomic_DNA"/>
</dbReference>
<protein>
    <submittedName>
        <fullName evidence="1">Uncharacterized protein</fullName>
    </submittedName>
</protein>
<dbReference type="AlphaFoldDB" id="A0AAD9RXJ5"/>
<sequence>MVVAGERKEIVERRWIGPWQPSSSNALEDHAHDRYLRDLRTRTVQHPFFLSSRLVQGEEEKLRLSSLSLERTGESRRIMSTTPDVYLR</sequence>
<reference evidence="1" key="1">
    <citation type="submission" date="2021-08" db="EMBL/GenBank/DDBJ databases">
        <authorList>
            <person name="Misof B."/>
            <person name="Oliver O."/>
            <person name="Podsiadlowski L."/>
            <person name="Donath A."/>
            <person name="Peters R."/>
            <person name="Mayer C."/>
            <person name="Rust J."/>
            <person name="Gunkel S."/>
            <person name="Lesny P."/>
            <person name="Martin S."/>
            <person name="Oeyen J.P."/>
            <person name="Petersen M."/>
            <person name="Panagiotis P."/>
            <person name="Wilbrandt J."/>
            <person name="Tanja T."/>
        </authorList>
    </citation>
    <scope>NUCLEOTIDE SEQUENCE</scope>
    <source>
        <strain evidence="1">GBR_01_08_01A</strain>
        <tissue evidence="1">Thorax + abdomen</tissue>
    </source>
</reference>
<proteinExistence type="predicted"/>